<feature type="domain" description="DUF5605" evidence="3">
    <location>
        <begin position="436"/>
        <end position="524"/>
    </location>
</feature>
<dbReference type="InterPro" id="IPR017853">
    <property type="entry name" value="GH"/>
</dbReference>
<dbReference type="Proteomes" id="UP001210231">
    <property type="component" value="Unassembled WGS sequence"/>
</dbReference>
<dbReference type="EMBL" id="JAQGEF010000005">
    <property type="protein sequence ID" value="MDA3614388.1"/>
    <property type="molecule type" value="Genomic_DNA"/>
</dbReference>
<dbReference type="InterPro" id="IPR013783">
    <property type="entry name" value="Ig-like_fold"/>
</dbReference>
<feature type="signal peptide" evidence="1">
    <location>
        <begin position="1"/>
        <end position="19"/>
    </location>
</feature>
<reference evidence="4 5" key="1">
    <citation type="submission" date="2022-12" db="EMBL/GenBank/DDBJ databases">
        <title>Chitinophagaceae gen. sp. nov., a new member of the family Chitinophagaceae, isolated from soil in a chemical factory.</title>
        <authorList>
            <person name="Ke Z."/>
        </authorList>
    </citation>
    <scope>NUCLEOTIDE SEQUENCE [LARGE SCALE GENOMIC DNA]</scope>
    <source>
        <strain evidence="4 5">LY-5</strain>
    </source>
</reference>
<dbReference type="PANTHER" id="PTHR37836">
    <property type="entry name" value="LMO1036 PROTEIN"/>
    <property type="match status" value="1"/>
</dbReference>
<evidence type="ECO:0000259" key="3">
    <source>
        <dbReference type="Pfam" id="PF18310"/>
    </source>
</evidence>
<organism evidence="4 5">
    <name type="scientific">Polluticaenibacter yanchengensis</name>
    <dbReference type="NCBI Taxonomy" id="3014562"/>
    <lineage>
        <taxon>Bacteria</taxon>
        <taxon>Pseudomonadati</taxon>
        <taxon>Bacteroidota</taxon>
        <taxon>Chitinophagia</taxon>
        <taxon>Chitinophagales</taxon>
        <taxon>Chitinophagaceae</taxon>
        <taxon>Polluticaenibacter</taxon>
    </lineage>
</organism>
<name>A0ABT4UHT2_9BACT</name>
<dbReference type="Pfam" id="PF16586">
    <property type="entry name" value="DUF5060"/>
    <property type="match status" value="1"/>
</dbReference>
<keyword evidence="5" id="KW-1185">Reference proteome</keyword>
<dbReference type="InterPro" id="IPR032260">
    <property type="entry name" value="DUF5060"/>
</dbReference>
<dbReference type="RefSeq" id="WP_407030716.1">
    <property type="nucleotide sequence ID" value="NZ_JAQGEF010000005.1"/>
</dbReference>
<evidence type="ECO:0000259" key="2">
    <source>
        <dbReference type="Pfam" id="PF16586"/>
    </source>
</evidence>
<keyword evidence="1" id="KW-0732">Signal</keyword>
<dbReference type="SUPFAM" id="SSF51445">
    <property type="entry name" value="(Trans)glycosidases"/>
    <property type="match status" value="1"/>
</dbReference>
<dbReference type="InterPro" id="IPR041239">
    <property type="entry name" value="DUF5605"/>
</dbReference>
<gene>
    <name evidence="4" type="ORF">O3P16_06180</name>
</gene>
<feature type="domain" description="DUF5060" evidence="2">
    <location>
        <begin position="23"/>
        <end position="88"/>
    </location>
</feature>
<dbReference type="Gene3D" id="3.20.20.80">
    <property type="entry name" value="Glycosidases"/>
    <property type="match status" value="1"/>
</dbReference>
<proteinExistence type="predicted"/>
<evidence type="ECO:0000313" key="5">
    <source>
        <dbReference type="Proteomes" id="UP001210231"/>
    </source>
</evidence>
<sequence length="527" mass="61551">MKILFRMLCLVLLPLAIFAKDSVEKWARYEASFQATISGNPFVGIPFKATFSNGKISKTVAGFYNGNSEFKIRFMPEEEGEWKFVTSSSHKQLNNKTGVFMCVPPTGNNKGPVKVANKYHFSYANKERYIPVGTTVYAWTHQSTALQYLTLNTLKESPFNKLRFCVFPKDYSYVKEEPELFAYHQSKKAETIQGKTKYYWDFTSFNIPFFDSLEKRIDQLDAAGIQADIILFHPYDKKRWGFDSMGYENDLVYLQYITARLASFKNVWWSMANEFDFVKYKTWQQWDDYSRFVYENDPYRHLLSIHNGLEIFDNWKPYFTHASIQNCSAVEDFGRAVLYRDAYGKPVVYDEVCYEGNLPQRWGRLSGEEMVAAFWQAAIAGTYAQHGETYRMPGDTVFWAKGGRLVGTSIPRIKFIHDLQKQSNGYWQLADVWRDHQTAQVDSSEYIIYFGKKMTNQWYFNIPKKNGPLGTAKYKAEIIDTWEMTITPVNEVFEVRSESDYRLIDINNKSIRLPDKPYLAIRLKKIK</sequence>
<dbReference type="Gene3D" id="2.60.40.10">
    <property type="entry name" value="Immunoglobulins"/>
    <property type="match status" value="1"/>
</dbReference>
<protein>
    <submittedName>
        <fullName evidence="4">DUF5060 domain-containing protein</fullName>
    </submittedName>
</protein>
<dbReference type="PANTHER" id="PTHR37836:SF2">
    <property type="entry name" value="DUF4038 DOMAIN-CONTAINING PROTEIN"/>
    <property type="match status" value="1"/>
</dbReference>
<comment type="caution">
    <text evidence="4">The sequence shown here is derived from an EMBL/GenBank/DDBJ whole genome shotgun (WGS) entry which is preliminary data.</text>
</comment>
<feature type="chain" id="PRO_5047137263" evidence="1">
    <location>
        <begin position="20"/>
        <end position="527"/>
    </location>
</feature>
<evidence type="ECO:0000256" key="1">
    <source>
        <dbReference type="SAM" id="SignalP"/>
    </source>
</evidence>
<dbReference type="Pfam" id="PF18310">
    <property type="entry name" value="DUF5605"/>
    <property type="match status" value="1"/>
</dbReference>
<dbReference type="Gene3D" id="2.60.40.3950">
    <property type="match status" value="1"/>
</dbReference>
<accession>A0ABT4UHT2</accession>
<evidence type="ECO:0000313" key="4">
    <source>
        <dbReference type="EMBL" id="MDA3614388.1"/>
    </source>
</evidence>